<gene>
    <name evidence="1" type="ORF">GCM10009663_57680</name>
</gene>
<organism evidence="1 2">
    <name type="scientific">Kitasatospora arboriphila</name>
    <dbReference type="NCBI Taxonomy" id="258052"/>
    <lineage>
        <taxon>Bacteria</taxon>
        <taxon>Bacillati</taxon>
        <taxon>Actinomycetota</taxon>
        <taxon>Actinomycetes</taxon>
        <taxon>Kitasatosporales</taxon>
        <taxon>Streptomycetaceae</taxon>
        <taxon>Kitasatospora</taxon>
    </lineage>
</organism>
<sequence>MTATHHLIVGRPGSGKTRTLQQLIAAEKLAANGAVTVWGIQGTASGSLAGADRTVGADQAAELLTEALAVVAERTARRREYEPTTAEPRIKLVIDDAEPVLRDTKAAELLHRLVVTGRTAAVETIVAASDMTAATWPADLRRHYTAGQVTICDPRPRTEA</sequence>
<dbReference type="Proteomes" id="UP001499987">
    <property type="component" value="Unassembled WGS sequence"/>
</dbReference>
<name>A0ABP4EGN9_9ACTN</name>
<proteinExistence type="predicted"/>
<evidence type="ECO:0000313" key="1">
    <source>
        <dbReference type="EMBL" id="GAA1108315.1"/>
    </source>
</evidence>
<comment type="caution">
    <text evidence="1">The sequence shown here is derived from an EMBL/GenBank/DDBJ whole genome shotgun (WGS) entry which is preliminary data.</text>
</comment>
<dbReference type="SUPFAM" id="SSF52540">
    <property type="entry name" value="P-loop containing nucleoside triphosphate hydrolases"/>
    <property type="match status" value="1"/>
</dbReference>
<dbReference type="EMBL" id="BAAALD010000072">
    <property type="protein sequence ID" value="GAA1108315.1"/>
    <property type="molecule type" value="Genomic_DNA"/>
</dbReference>
<keyword evidence="2" id="KW-1185">Reference proteome</keyword>
<protein>
    <recommendedName>
        <fullName evidence="3">AAA+ ATPase domain-containing protein</fullName>
    </recommendedName>
</protein>
<dbReference type="InterPro" id="IPR027417">
    <property type="entry name" value="P-loop_NTPase"/>
</dbReference>
<dbReference type="Gene3D" id="3.40.50.300">
    <property type="entry name" value="P-loop containing nucleotide triphosphate hydrolases"/>
    <property type="match status" value="1"/>
</dbReference>
<accession>A0ABP4EGN9</accession>
<evidence type="ECO:0000313" key="2">
    <source>
        <dbReference type="Proteomes" id="UP001499987"/>
    </source>
</evidence>
<reference evidence="2" key="1">
    <citation type="journal article" date="2019" name="Int. J. Syst. Evol. Microbiol.">
        <title>The Global Catalogue of Microorganisms (GCM) 10K type strain sequencing project: providing services to taxonomists for standard genome sequencing and annotation.</title>
        <authorList>
            <consortium name="The Broad Institute Genomics Platform"/>
            <consortium name="The Broad Institute Genome Sequencing Center for Infectious Disease"/>
            <person name="Wu L."/>
            <person name="Ma J."/>
        </authorList>
    </citation>
    <scope>NUCLEOTIDE SEQUENCE [LARGE SCALE GENOMIC DNA]</scope>
    <source>
        <strain evidence="2">JCM 13002</strain>
    </source>
</reference>
<evidence type="ECO:0008006" key="3">
    <source>
        <dbReference type="Google" id="ProtNLM"/>
    </source>
</evidence>
<dbReference type="RefSeq" id="WP_344626623.1">
    <property type="nucleotide sequence ID" value="NZ_BAAALD010000072.1"/>
</dbReference>